<organism evidence="2 3">
    <name type="scientific">Trametes pubescens</name>
    <name type="common">White-rot fungus</name>
    <dbReference type="NCBI Taxonomy" id="154538"/>
    <lineage>
        <taxon>Eukaryota</taxon>
        <taxon>Fungi</taxon>
        <taxon>Dikarya</taxon>
        <taxon>Basidiomycota</taxon>
        <taxon>Agaricomycotina</taxon>
        <taxon>Agaricomycetes</taxon>
        <taxon>Polyporales</taxon>
        <taxon>Polyporaceae</taxon>
        <taxon>Trametes</taxon>
    </lineage>
</organism>
<feature type="compositionally biased region" description="Basic and acidic residues" evidence="1">
    <location>
        <begin position="236"/>
        <end position="245"/>
    </location>
</feature>
<name>A0A1M2V5A9_TRAPU</name>
<evidence type="ECO:0000313" key="2">
    <source>
        <dbReference type="EMBL" id="OJT02676.1"/>
    </source>
</evidence>
<evidence type="ECO:0000256" key="1">
    <source>
        <dbReference type="SAM" id="MobiDB-lite"/>
    </source>
</evidence>
<dbReference type="AlphaFoldDB" id="A0A1M2V5A9"/>
<dbReference type="OMA" id="HAYFIAD"/>
<evidence type="ECO:0000313" key="3">
    <source>
        <dbReference type="Proteomes" id="UP000184267"/>
    </source>
</evidence>
<dbReference type="EMBL" id="MNAD01001652">
    <property type="protein sequence ID" value="OJT02676.1"/>
    <property type="molecule type" value="Genomic_DNA"/>
</dbReference>
<proteinExistence type="predicted"/>
<comment type="caution">
    <text evidence="2">The sequence shown here is derived from an EMBL/GenBank/DDBJ whole genome shotgun (WGS) entry which is preliminary data.</text>
</comment>
<reference evidence="2 3" key="1">
    <citation type="submission" date="2016-10" db="EMBL/GenBank/DDBJ databases">
        <title>Genome sequence of the basidiomycete white-rot fungus Trametes pubescens.</title>
        <authorList>
            <person name="Makela M.R."/>
            <person name="Granchi Z."/>
            <person name="Peng M."/>
            <person name="De Vries R.P."/>
            <person name="Grigoriev I."/>
            <person name="Riley R."/>
            <person name="Hilden K."/>
        </authorList>
    </citation>
    <scope>NUCLEOTIDE SEQUENCE [LARGE SCALE GENOMIC DNA]</scope>
    <source>
        <strain evidence="2 3">FBCC735</strain>
    </source>
</reference>
<gene>
    <name evidence="2" type="ORF">TRAPUB_6785</name>
</gene>
<feature type="compositionally biased region" description="Low complexity" evidence="1">
    <location>
        <begin position="280"/>
        <end position="291"/>
    </location>
</feature>
<sequence length="370" mass="41081">MPRAHRSRRSCCYRNNHLATPTPSNSIPDPPPYQSHQDATSIPAYPVPTWLCRAQPTYDHLPRLPASSWSNGTLTDQVGWTLLHPNLCCEANSRLSHQCPHLVSAADRYHAIADLMPALQLMEKFVLVHPRNDRYFHREVRAALATALVHAYFIADSSLSLIIANLHQAPALRELLPPANPAHGCVTPNPAFDRPAQTDYQVRNLYHRETEVWENLISDNTSMSTASSAGWGAPHWDFDSNKENKPPANDETPHPEELVPLATPSSSMPSVEPVNDQETSNDNSGSDGSLSDNTARALLNWMRDRVHGNHVIFGSPAMRNLLTRMIGDLNISSDNAIVISDEAPLRLRFTDNTITVIDLNEARLPMEGQA</sequence>
<dbReference type="STRING" id="154538.A0A1M2V5A9"/>
<dbReference type="Proteomes" id="UP000184267">
    <property type="component" value="Unassembled WGS sequence"/>
</dbReference>
<protein>
    <submittedName>
        <fullName evidence="2">Uncharacterized protein</fullName>
    </submittedName>
</protein>
<feature type="region of interest" description="Disordered" evidence="1">
    <location>
        <begin position="15"/>
        <end position="39"/>
    </location>
</feature>
<accession>A0A1M2V5A9</accession>
<feature type="region of interest" description="Disordered" evidence="1">
    <location>
        <begin position="228"/>
        <end position="291"/>
    </location>
</feature>
<dbReference type="OrthoDB" id="2758757at2759"/>
<keyword evidence="3" id="KW-1185">Reference proteome</keyword>